<dbReference type="Gene3D" id="1.10.510.10">
    <property type="entry name" value="Transferase(Phosphotransferase) domain 1"/>
    <property type="match status" value="1"/>
</dbReference>
<comment type="subcellular location">
    <subcellularLocation>
        <location evidence="1">Cell membrane</location>
    </subcellularLocation>
    <subcellularLocation>
        <location evidence="2">Cytoplasm</location>
        <location evidence="2">Cytoskeleton</location>
        <location evidence="2">Cilium axoneme</location>
    </subcellularLocation>
    <subcellularLocation>
        <location evidence="11">Endomembrane system</location>
        <topology evidence="11">Single-pass membrane protein</topology>
    </subcellularLocation>
</comment>
<sequence length="836" mass="87251">MAAAALLVLAVAAAGAGTDERDNLAQEALVMQGIRQALAGAGSLPAALEGWSAPSDALHQCSWSYITCDEGQRIVKVMLLSGFPARAASRDMVAVASALHGLARLRQLADLGLGRIFGAPLPSSLLQAWVQPGAFPRLLRLRLDCAWEGPLPDIRPGALPQLQALSLGLDELHASLPPSWGADPATLPSLQQLAIQVQVGGPLPRQWASGFRSLRRLSIRDTSGFVEGSSPPAAGSSAAAAGPPPPPPPPPVLKHPLPPEWARSFPRLARLAIADLPMAGSLPEAWAAGGFPALSTLSLANLSLTGTLPPYLFLSHPELKVLRLQDNQLAGTLPADWAASEVQELIARGNRLAGPAFPPDWLLPGSLLGLRVLLLGGNPGLTGTLPASLDWPILTDLGLNGTAVTGAVPDSWCQAPFAATLTHLSGIGTAADASLPPCVAHDMPRLDLEPRLGASAGNLTRTPHSHSRSAAALSLAALLPLAAAAAAGAAVRVLWRRRRRRLRSQRANDGEALLQMGSAELGLQADAWPGAGPALSTGRGSSGDSSGRSSSGMPPDCGRRWGLETASLQLQLGALEARGAFVADADGQLVELGEGGHAVVYLARLQGVEVAVKVTELLSGVESQSIWRETALLRRCIHERIVPLYGVALKGCLLMLAMRLMEGGSLRAALQDEGRRERLHWAQGGCQVAADVAQALDHLHRQLGIMHGDLSSGNVLLDGGLRGHLGDLGLAFSVASAAPGGGARGFCLTHAAPEQVLGERCTSAADMYSYGVLLVELTTRQAVHRRGTWHLPHAPEECPQGVLALIEACLSHAPRARPTAAEALQRLRQLEWGGAC</sequence>
<evidence type="ECO:0000256" key="2">
    <source>
        <dbReference type="ARBA" id="ARBA00004430"/>
    </source>
</evidence>
<dbReference type="PROSITE" id="PS00109">
    <property type="entry name" value="PROTEIN_KINASE_TYR"/>
    <property type="match status" value="1"/>
</dbReference>
<gene>
    <name evidence="17" type="ORF">CHLNCDRAFT_137605</name>
</gene>
<keyword evidence="7 14" id="KW-1133">Transmembrane helix</keyword>
<feature type="transmembrane region" description="Helical" evidence="14">
    <location>
        <begin position="642"/>
        <end position="661"/>
    </location>
</feature>
<dbReference type="GO" id="GO:0004672">
    <property type="term" value="F:protein kinase activity"/>
    <property type="evidence" value="ECO:0007669"/>
    <property type="project" value="InterPro"/>
</dbReference>
<name>E1Z429_CHLVA</name>
<dbReference type="InterPro" id="IPR013210">
    <property type="entry name" value="LRR_N_plant-typ"/>
</dbReference>
<proteinExistence type="predicted"/>
<dbReference type="EMBL" id="GL433836">
    <property type="protein sequence ID" value="EFN58983.1"/>
    <property type="molecule type" value="Genomic_DNA"/>
</dbReference>
<feature type="transmembrane region" description="Helical" evidence="14">
    <location>
        <begin position="470"/>
        <end position="495"/>
    </location>
</feature>
<dbReference type="PANTHER" id="PTHR27000:SF642">
    <property type="entry name" value="INACTIVE LEUCINE-RICH REPEAT RECEPTOR KINASE XIAO-RELATED"/>
    <property type="match status" value="1"/>
</dbReference>
<evidence type="ECO:0000256" key="15">
    <source>
        <dbReference type="SAM" id="SignalP"/>
    </source>
</evidence>
<evidence type="ECO:0000256" key="4">
    <source>
        <dbReference type="ARBA" id="ARBA00022692"/>
    </source>
</evidence>
<evidence type="ECO:0000256" key="14">
    <source>
        <dbReference type="SAM" id="Phobius"/>
    </source>
</evidence>
<keyword evidence="12" id="KW-0547">Nucleotide-binding</keyword>
<evidence type="ECO:0000256" key="9">
    <source>
        <dbReference type="ARBA" id="ARBA00023170"/>
    </source>
</evidence>
<dbReference type="PROSITE" id="PS00107">
    <property type="entry name" value="PROTEIN_KINASE_ATP"/>
    <property type="match status" value="1"/>
</dbReference>
<protein>
    <recommendedName>
        <fullName evidence="16">Protein kinase domain-containing protein</fullName>
    </recommendedName>
</protein>
<dbReference type="SUPFAM" id="SSF52058">
    <property type="entry name" value="L domain-like"/>
    <property type="match status" value="1"/>
</dbReference>
<evidence type="ECO:0000256" key="10">
    <source>
        <dbReference type="ARBA" id="ARBA00023180"/>
    </source>
</evidence>
<dbReference type="Proteomes" id="UP000008141">
    <property type="component" value="Unassembled WGS sequence"/>
</dbReference>
<feature type="binding site" evidence="12">
    <location>
        <position position="613"/>
    </location>
    <ligand>
        <name>ATP</name>
        <dbReference type="ChEBI" id="CHEBI:30616"/>
    </ligand>
</feature>
<evidence type="ECO:0000256" key="5">
    <source>
        <dbReference type="ARBA" id="ARBA00022729"/>
    </source>
</evidence>
<dbReference type="GO" id="GO:0005886">
    <property type="term" value="C:plasma membrane"/>
    <property type="evidence" value="ECO:0007669"/>
    <property type="project" value="UniProtKB-SubCell"/>
</dbReference>
<evidence type="ECO:0000256" key="1">
    <source>
        <dbReference type="ARBA" id="ARBA00004236"/>
    </source>
</evidence>
<dbReference type="InterPro" id="IPR001245">
    <property type="entry name" value="Ser-Thr/Tyr_kinase_cat_dom"/>
</dbReference>
<dbReference type="GO" id="GO:0012505">
    <property type="term" value="C:endomembrane system"/>
    <property type="evidence" value="ECO:0007669"/>
    <property type="project" value="UniProtKB-SubCell"/>
</dbReference>
<keyword evidence="9" id="KW-0675">Receptor</keyword>
<accession>E1Z429</accession>
<evidence type="ECO:0000256" key="12">
    <source>
        <dbReference type="PROSITE-ProRule" id="PRU10141"/>
    </source>
</evidence>
<dbReference type="Pfam" id="PF08263">
    <property type="entry name" value="LRRNT_2"/>
    <property type="match status" value="1"/>
</dbReference>
<dbReference type="Gene3D" id="3.80.10.10">
    <property type="entry name" value="Ribonuclease Inhibitor"/>
    <property type="match status" value="2"/>
</dbReference>
<keyword evidence="8 14" id="KW-0472">Membrane</keyword>
<keyword evidence="4 14" id="KW-0812">Transmembrane</keyword>
<evidence type="ECO:0000256" key="13">
    <source>
        <dbReference type="SAM" id="MobiDB-lite"/>
    </source>
</evidence>
<feature type="chain" id="PRO_5003155595" description="Protein kinase domain-containing protein" evidence="15">
    <location>
        <begin position="19"/>
        <end position="836"/>
    </location>
</feature>
<evidence type="ECO:0000256" key="8">
    <source>
        <dbReference type="ARBA" id="ARBA00023136"/>
    </source>
</evidence>
<organism evidence="18">
    <name type="scientific">Chlorella variabilis</name>
    <name type="common">Green alga</name>
    <dbReference type="NCBI Taxonomy" id="554065"/>
    <lineage>
        <taxon>Eukaryota</taxon>
        <taxon>Viridiplantae</taxon>
        <taxon>Chlorophyta</taxon>
        <taxon>core chlorophytes</taxon>
        <taxon>Trebouxiophyceae</taxon>
        <taxon>Chlorellales</taxon>
        <taxon>Chlorellaceae</taxon>
        <taxon>Chlorella clade</taxon>
        <taxon>Chlorella</taxon>
    </lineage>
</organism>
<dbReference type="GeneID" id="17358904"/>
<feature type="region of interest" description="Disordered" evidence="13">
    <location>
        <begin position="225"/>
        <end position="257"/>
    </location>
</feature>
<dbReference type="RefSeq" id="XP_005851085.1">
    <property type="nucleotide sequence ID" value="XM_005851023.1"/>
</dbReference>
<keyword evidence="12" id="KW-0067">ATP-binding</keyword>
<dbReference type="SUPFAM" id="SSF56112">
    <property type="entry name" value="Protein kinase-like (PK-like)"/>
    <property type="match status" value="1"/>
</dbReference>
<dbReference type="InterPro" id="IPR017441">
    <property type="entry name" value="Protein_kinase_ATP_BS"/>
</dbReference>
<evidence type="ECO:0000256" key="11">
    <source>
        <dbReference type="ARBA" id="ARBA00037847"/>
    </source>
</evidence>
<dbReference type="InterPro" id="IPR000719">
    <property type="entry name" value="Prot_kinase_dom"/>
</dbReference>
<keyword evidence="5 15" id="KW-0732">Signal</keyword>
<feature type="compositionally biased region" description="Pro residues" evidence="13">
    <location>
        <begin position="242"/>
        <end position="257"/>
    </location>
</feature>
<feature type="compositionally biased region" description="Low complexity" evidence="13">
    <location>
        <begin position="536"/>
        <end position="552"/>
    </location>
</feature>
<dbReference type="PROSITE" id="PS50011">
    <property type="entry name" value="PROTEIN_KINASE_DOM"/>
    <property type="match status" value="1"/>
</dbReference>
<dbReference type="PANTHER" id="PTHR27000">
    <property type="entry name" value="LEUCINE-RICH REPEAT RECEPTOR-LIKE PROTEIN KINASE FAMILY PROTEIN-RELATED"/>
    <property type="match status" value="1"/>
</dbReference>
<evidence type="ECO:0000256" key="3">
    <source>
        <dbReference type="ARBA" id="ARBA00022614"/>
    </source>
</evidence>
<dbReference type="InParanoid" id="E1Z429"/>
<evidence type="ECO:0000259" key="16">
    <source>
        <dbReference type="PROSITE" id="PS50011"/>
    </source>
</evidence>
<evidence type="ECO:0000256" key="6">
    <source>
        <dbReference type="ARBA" id="ARBA00022737"/>
    </source>
</evidence>
<dbReference type="KEGG" id="cvr:CHLNCDRAFT_137605"/>
<feature type="domain" description="Protein kinase" evidence="16">
    <location>
        <begin position="586"/>
        <end position="833"/>
    </location>
</feature>
<dbReference type="STRING" id="554065.E1Z429"/>
<keyword evidence="10" id="KW-0325">Glycoprotein</keyword>
<feature type="region of interest" description="Disordered" evidence="13">
    <location>
        <begin position="530"/>
        <end position="556"/>
    </location>
</feature>
<feature type="compositionally biased region" description="Low complexity" evidence="13">
    <location>
        <begin position="228"/>
        <end position="241"/>
    </location>
</feature>
<dbReference type="OrthoDB" id="512375at2759"/>
<keyword evidence="18" id="KW-1185">Reference proteome</keyword>
<evidence type="ECO:0000313" key="17">
    <source>
        <dbReference type="EMBL" id="EFN58983.1"/>
    </source>
</evidence>
<dbReference type="InterPro" id="IPR008266">
    <property type="entry name" value="Tyr_kinase_AS"/>
</dbReference>
<dbReference type="eggNOG" id="ENOG502QQPW">
    <property type="taxonomic scope" value="Eukaryota"/>
</dbReference>
<dbReference type="InterPro" id="IPR011009">
    <property type="entry name" value="Kinase-like_dom_sf"/>
</dbReference>
<dbReference type="Pfam" id="PF07714">
    <property type="entry name" value="PK_Tyr_Ser-Thr"/>
    <property type="match status" value="1"/>
</dbReference>
<evidence type="ECO:0000256" key="7">
    <source>
        <dbReference type="ARBA" id="ARBA00022989"/>
    </source>
</evidence>
<reference evidence="17 18" key="1">
    <citation type="journal article" date="2010" name="Plant Cell">
        <title>The Chlorella variabilis NC64A genome reveals adaptation to photosymbiosis, coevolution with viruses, and cryptic sex.</title>
        <authorList>
            <person name="Blanc G."/>
            <person name="Duncan G."/>
            <person name="Agarkova I."/>
            <person name="Borodovsky M."/>
            <person name="Gurnon J."/>
            <person name="Kuo A."/>
            <person name="Lindquist E."/>
            <person name="Lucas S."/>
            <person name="Pangilinan J."/>
            <person name="Polle J."/>
            <person name="Salamov A."/>
            <person name="Terry A."/>
            <person name="Yamada T."/>
            <person name="Dunigan D.D."/>
            <person name="Grigoriev I.V."/>
            <person name="Claverie J.M."/>
            <person name="Van Etten J.L."/>
        </authorList>
    </citation>
    <scope>NUCLEOTIDE SEQUENCE [LARGE SCALE GENOMIC DNA]</scope>
    <source>
        <strain evidence="17 18">NC64A</strain>
    </source>
</reference>
<feature type="signal peptide" evidence="15">
    <location>
        <begin position="1"/>
        <end position="18"/>
    </location>
</feature>
<keyword evidence="6" id="KW-0677">Repeat</keyword>
<keyword evidence="3" id="KW-0433">Leucine-rich repeat</keyword>
<dbReference type="GO" id="GO:0005524">
    <property type="term" value="F:ATP binding"/>
    <property type="evidence" value="ECO:0007669"/>
    <property type="project" value="UniProtKB-UniRule"/>
</dbReference>
<dbReference type="AlphaFoldDB" id="E1Z429"/>
<dbReference type="InterPro" id="IPR032675">
    <property type="entry name" value="LRR_dom_sf"/>
</dbReference>
<dbReference type="GO" id="GO:0005930">
    <property type="term" value="C:axoneme"/>
    <property type="evidence" value="ECO:0007669"/>
    <property type="project" value="UniProtKB-SubCell"/>
</dbReference>
<evidence type="ECO:0000313" key="18">
    <source>
        <dbReference type="Proteomes" id="UP000008141"/>
    </source>
</evidence>
<dbReference type="OMA" id="SQRANDG"/>